<feature type="chain" id="PRO_5029661819" description="EGF-like domain-containing protein" evidence="8">
    <location>
        <begin position="31"/>
        <end position="827"/>
    </location>
</feature>
<feature type="transmembrane region" description="Helical" evidence="7">
    <location>
        <begin position="579"/>
        <end position="598"/>
    </location>
</feature>
<dbReference type="AlphaFoldDB" id="A0A7N2LID4"/>
<evidence type="ECO:0000256" key="8">
    <source>
        <dbReference type="SAM" id="SignalP"/>
    </source>
</evidence>
<organism evidence="9 10">
    <name type="scientific">Quercus lobata</name>
    <name type="common">Valley oak</name>
    <dbReference type="NCBI Taxonomy" id="97700"/>
    <lineage>
        <taxon>Eukaryota</taxon>
        <taxon>Viridiplantae</taxon>
        <taxon>Streptophyta</taxon>
        <taxon>Embryophyta</taxon>
        <taxon>Tracheophyta</taxon>
        <taxon>Spermatophyta</taxon>
        <taxon>Magnoliopsida</taxon>
        <taxon>eudicotyledons</taxon>
        <taxon>Gunneridae</taxon>
        <taxon>Pentapetalae</taxon>
        <taxon>rosids</taxon>
        <taxon>fabids</taxon>
        <taxon>Fagales</taxon>
        <taxon>Fagaceae</taxon>
        <taxon>Quercus</taxon>
    </lineage>
</organism>
<keyword evidence="4 7" id="KW-0812">Transmembrane</keyword>
<protein>
    <recommendedName>
        <fullName evidence="11">EGF-like domain-containing protein</fullName>
    </recommendedName>
</protein>
<evidence type="ECO:0000256" key="3">
    <source>
        <dbReference type="ARBA" id="ARBA00022475"/>
    </source>
</evidence>
<dbReference type="Proteomes" id="UP000594261">
    <property type="component" value="Chromosome 4"/>
</dbReference>
<proteinExistence type="inferred from homology"/>
<dbReference type="PANTHER" id="PTHR14319:SF3">
    <property type="entry name" value="TRANSMEMBRANE PROTEIN-LIKE PROTEIN"/>
    <property type="match status" value="1"/>
</dbReference>
<dbReference type="RefSeq" id="XP_030965253.1">
    <property type="nucleotide sequence ID" value="XM_031109393.1"/>
</dbReference>
<evidence type="ECO:0000313" key="10">
    <source>
        <dbReference type="Proteomes" id="UP000594261"/>
    </source>
</evidence>
<dbReference type="OMA" id="FSLEWQV"/>
<dbReference type="InParanoid" id="A0A7N2LID4"/>
<evidence type="ECO:0000256" key="7">
    <source>
        <dbReference type="SAM" id="Phobius"/>
    </source>
</evidence>
<feature type="transmembrane region" description="Helical" evidence="7">
    <location>
        <begin position="689"/>
        <end position="706"/>
    </location>
</feature>
<evidence type="ECO:0000256" key="6">
    <source>
        <dbReference type="ARBA" id="ARBA00023136"/>
    </source>
</evidence>
<dbReference type="FunCoup" id="A0A7N2LID4">
    <property type="interactions" value="1335"/>
</dbReference>
<sequence>MAFHSILCSPFNLILTIFVLFSCCFGLCYTYDQPGYNTFTVSSFSYPQTTLRPFDLRYLRVDLPLWFSSLSISLSSDVDLDAASLRKTPESALPIICFRDGSPPLPDVSNTSLKDLVLVPISNYSFGGIQAFQNVEQCFPMQKNITMKLTNEQISPGAWYFGLFNGIGRTRTQSKMIVRGPTYAFSANITVEGCTTPTMWGQYCNQTVDTLSCVPSAGNISVAKSYNQTSKNVVSCKNSLEASCLGDGEQKVYSLEVMGVAEELTIMAMNIRLNVTATNNSGNFIGVNLMCFVRHGAIPSAALHDYSSNISKAPLSIRSPKVGRWYIAILPVNISKELGGTQNSNTKVCYSMESQMLECPIGKAGSNCTWERFVLQTILRRGSSPFESYYLPVSEKVFSKSANFPLEPLLSNSSYGEKPDDIWTYFLSEIPRGAAGGNIHIQLTSDTEINYEVYARFGGLPSIDIWDYFYANSTRSSDGSMFFMLNNSSKEKVDFYILYAREGIWGFGLRHLNTSSSASKDEIIMSISLERCPKSCSSHGDCRLAFDASGLTSYSFCACDRRHGGFDCGIEIVSHQGHIWQSFCLIASNAAAVLPAFWALRQKALAEWVVYTASGIFSGLYHACDVGTWCLLTFNVLQFMDFWLSFMAVVSTFVYLATIDEVFKRAIHTAVAILTALMAVTKATRSSNIIIVIAIGALGLLIGWLIELMTKYRSFSFSIGFHFSILERWQTLKEWVQNLIKTLFRRFHWMFVLAGFTTLAFAAISWKLETSQSYWIWHSLWHVSIYTSSFFFLCSKANIVNSENQSLPNGNYELTRQNSRDEEVRRN</sequence>
<dbReference type="KEGG" id="qlo:115986403"/>
<feature type="transmembrane region" description="Helical" evidence="7">
    <location>
        <begin position="747"/>
        <end position="768"/>
    </location>
</feature>
<keyword evidence="10" id="KW-1185">Reference proteome</keyword>
<feature type="transmembrane region" description="Helical" evidence="7">
    <location>
        <begin position="642"/>
        <end position="659"/>
    </location>
</feature>
<evidence type="ECO:0000256" key="2">
    <source>
        <dbReference type="ARBA" id="ARBA00005542"/>
    </source>
</evidence>
<dbReference type="GO" id="GO:0005886">
    <property type="term" value="C:plasma membrane"/>
    <property type="evidence" value="ECO:0007669"/>
    <property type="project" value="UniProtKB-SubCell"/>
</dbReference>
<evidence type="ECO:0000256" key="5">
    <source>
        <dbReference type="ARBA" id="ARBA00022989"/>
    </source>
</evidence>
<dbReference type="OrthoDB" id="69646at2759"/>
<name>A0A7N2LID4_QUELO</name>
<dbReference type="InterPro" id="IPR021910">
    <property type="entry name" value="NGX6/PGAP6/MYMK"/>
</dbReference>
<dbReference type="GeneID" id="115986403"/>
<reference evidence="9" key="2">
    <citation type="submission" date="2021-01" db="UniProtKB">
        <authorList>
            <consortium name="EnsemblPlants"/>
        </authorList>
    </citation>
    <scope>IDENTIFICATION</scope>
</reference>
<comment type="subcellular location">
    <subcellularLocation>
        <location evidence="1">Cell membrane</location>
        <topology evidence="1">Multi-pass membrane protein</topology>
    </subcellularLocation>
</comment>
<keyword evidence="3" id="KW-1003">Cell membrane</keyword>
<dbReference type="PANTHER" id="PTHR14319">
    <property type="entry name" value="FIVE-SPAN TRANSMEMBRANE PROTEIN M83"/>
    <property type="match status" value="1"/>
</dbReference>
<evidence type="ECO:0000313" key="9">
    <source>
        <dbReference type="EnsemblPlants" id="QL04p054124:mrna"/>
    </source>
</evidence>
<accession>A0A7N2LID4</accession>
<dbReference type="Gramene" id="QL04p054124:mrna">
    <property type="protein sequence ID" value="QL04p054124:mrna"/>
    <property type="gene ID" value="QL04p054124"/>
</dbReference>
<keyword evidence="5 7" id="KW-1133">Transmembrane helix</keyword>
<evidence type="ECO:0000256" key="4">
    <source>
        <dbReference type="ARBA" id="ARBA00022692"/>
    </source>
</evidence>
<feature type="signal peptide" evidence="8">
    <location>
        <begin position="1"/>
        <end position="30"/>
    </location>
</feature>
<keyword evidence="8" id="KW-0732">Signal</keyword>
<dbReference type="Pfam" id="PF12036">
    <property type="entry name" value="DUF3522"/>
    <property type="match status" value="1"/>
</dbReference>
<dbReference type="EnsemblPlants" id="QL04p054124:mrna">
    <property type="protein sequence ID" value="QL04p054124:mrna"/>
    <property type="gene ID" value="QL04p054124"/>
</dbReference>
<feature type="transmembrane region" description="Helical" evidence="7">
    <location>
        <begin position="774"/>
        <end position="794"/>
    </location>
</feature>
<reference evidence="9 10" key="1">
    <citation type="journal article" date="2016" name="G3 (Bethesda)">
        <title>First Draft Assembly and Annotation of the Genome of a California Endemic Oak Quercus lobata Nee (Fagaceae).</title>
        <authorList>
            <person name="Sork V.L."/>
            <person name="Fitz-Gibbon S.T."/>
            <person name="Puiu D."/>
            <person name="Crepeau M."/>
            <person name="Gugger P.F."/>
            <person name="Sherman R."/>
            <person name="Stevens K."/>
            <person name="Langley C.H."/>
            <person name="Pellegrini M."/>
            <person name="Salzberg S.L."/>
        </authorList>
    </citation>
    <scope>NUCLEOTIDE SEQUENCE [LARGE SCALE GENOMIC DNA]</scope>
    <source>
        <strain evidence="9 10">cv. SW786</strain>
    </source>
</reference>
<evidence type="ECO:0008006" key="11">
    <source>
        <dbReference type="Google" id="ProtNLM"/>
    </source>
</evidence>
<gene>
    <name evidence="9" type="primary">LOC115986403</name>
</gene>
<comment type="similarity">
    <text evidence="2">Belongs to the TMEM8 family.</text>
</comment>
<keyword evidence="6 7" id="KW-0472">Membrane</keyword>
<feature type="transmembrane region" description="Helical" evidence="7">
    <location>
        <begin position="605"/>
        <end position="622"/>
    </location>
</feature>
<feature type="transmembrane region" description="Helical" evidence="7">
    <location>
        <begin position="666"/>
        <end position="683"/>
    </location>
</feature>
<evidence type="ECO:0000256" key="1">
    <source>
        <dbReference type="ARBA" id="ARBA00004651"/>
    </source>
</evidence>
<dbReference type="EMBL" id="LRBV02000004">
    <property type="status" value="NOT_ANNOTATED_CDS"/>
    <property type="molecule type" value="Genomic_DNA"/>
</dbReference>